<evidence type="ECO:0000259" key="2">
    <source>
        <dbReference type="SMART" id="SM00829"/>
    </source>
</evidence>
<keyword evidence="1" id="KW-0560">Oxidoreductase</keyword>
<comment type="caution">
    <text evidence="3">The sequence shown here is derived from an EMBL/GenBank/DDBJ whole genome shotgun (WGS) entry which is preliminary data.</text>
</comment>
<dbReference type="EMBL" id="JADGMQ010000005">
    <property type="protein sequence ID" value="MBI1620833.1"/>
    <property type="molecule type" value="Genomic_DNA"/>
</dbReference>
<proteinExistence type="predicted"/>
<keyword evidence="4" id="KW-1185">Reference proteome</keyword>
<protein>
    <submittedName>
        <fullName evidence="3">NADP-dependent oxidoreductase</fullName>
    </submittedName>
</protein>
<dbReference type="InterPro" id="IPR011032">
    <property type="entry name" value="GroES-like_sf"/>
</dbReference>
<dbReference type="RefSeq" id="WP_198476252.1">
    <property type="nucleotide sequence ID" value="NZ_JADGMQ010000005.1"/>
</dbReference>
<evidence type="ECO:0000313" key="4">
    <source>
        <dbReference type="Proteomes" id="UP000601789"/>
    </source>
</evidence>
<dbReference type="SUPFAM" id="SSF50129">
    <property type="entry name" value="GroES-like"/>
    <property type="match status" value="1"/>
</dbReference>
<sequence>MKAIRFHQFGGAENLREDEIDIPVPQFGEVLVRLAGTSVNPVDFKIREGTVPFVNEAMLPYTGGRDTAGWVEALGDGVTSVRIGEAVIGLPGFDQGTFAQYCLVEEISLTSAPKTIPLLQAGAIPLAALTAWQGLTQHGELRAGQSVLIHGGAGGTGHFAVQFAKALGASVTATASARDREFLLELGADTVLDYRGEPFEDIGGRFDLVLDLVGGEVSERSWVVLRPGGRLISALEIPDQAEADANRPFGASFMTVPNRDHLSHIVDMIDSGMIRVVISEVFAIKDVARAQSRLRKGGVRGKILIEFPAA</sequence>
<dbReference type="InterPro" id="IPR013154">
    <property type="entry name" value="ADH-like_N"/>
</dbReference>
<organism evidence="3 4">
    <name type="scientific">Aquamicrobium zhengzhouense</name>
    <dbReference type="NCBI Taxonomy" id="2781738"/>
    <lineage>
        <taxon>Bacteria</taxon>
        <taxon>Pseudomonadati</taxon>
        <taxon>Pseudomonadota</taxon>
        <taxon>Alphaproteobacteria</taxon>
        <taxon>Hyphomicrobiales</taxon>
        <taxon>Phyllobacteriaceae</taxon>
        <taxon>Aquamicrobium</taxon>
    </lineage>
</organism>
<feature type="domain" description="Enoyl reductase (ER)" evidence="2">
    <location>
        <begin position="10"/>
        <end position="305"/>
    </location>
</feature>
<dbReference type="PROSITE" id="PS01162">
    <property type="entry name" value="QOR_ZETA_CRYSTAL"/>
    <property type="match status" value="1"/>
</dbReference>
<dbReference type="Gene3D" id="3.40.50.720">
    <property type="entry name" value="NAD(P)-binding Rossmann-like Domain"/>
    <property type="match status" value="1"/>
</dbReference>
<dbReference type="InterPro" id="IPR020843">
    <property type="entry name" value="ER"/>
</dbReference>
<dbReference type="Pfam" id="PF08240">
    <property type="entry name" value="ADH_N"/>
    <property type="match status" value="1"/>
</dbReference>
<dbReference type="SUPFAM" id="SSF51735">
    <property type="entry name" value="NAD(P)-binding Rossmann-fold domains"/>
    <property type="match status" value="1"/>
</dbReference>
<dbReference type="SMART" id="SM00829">
    <property type="entry name" value="PKS_ER"/>
    <property type="match status" value="1"/>
</dbReference>
<gene>
    <name evidence="3" type="ORF">IOD40_09195</name>
</gene>
<dbReference type="Proteomes" id="UP000601789">
    <property type="component" value="Unassembled WGS sequence"/>
</dbReference>
<dbReference type="PANTHER" id="PTHR11695:SF294">
    <property type="entry name" value="RETICULON-4-INTERACTING PROTEIN 1, MITOCHONDRIAL"/>
    <property type="match status" value="1"/>
</dbReference>
<dbReference type="PANTHER" id="PTHR11695">
    <property type="entry name" value="ALCOHOL DEHYDROGENASE RELATED"/>
    <property type="match status" value="1"/>
</dbReference>
<dbReference type="Gene3D" id="3.90.180.10">
    <property type="entry name" value="Medium-chain alcohol dehydrogenases, catalytic domain"/>
    <property type="match status" value="1"/>
</dbReference>
<evidence type="ECO:0000256" key="1">
    <source>
        <dbReference type="ARBA" id="ARBA00023002"/>
    </source>
</evidence>
<dbReference type="Pfam" id="PF13602">
    <property type="entry name" value="ADH_zinc_N_2"/>
    <property type="match status" value="1"/>
</dbReference>
<evidence type="ECO:0000313" key="3">
    <source>
        <dbReference type="EMBL" id="MBI1620833.1"/>
    </source>
</evidence>
<dbReference type="InterPro" id="IPR036291">
    <property type="entry name" value="NAD(P)-bd_dom_sf"/>
</dbReference>
<dbReference type="CDD" id="cd05289">
    <property type="entry name" value="MDR_like_2"/>
    <property type="match status" value="1"/>
</dbReference>
<accession>A0ABS0SC10</accession>
<name>A0ABS0SC10_9HYPH</name>
<reference evidence="3 4" key="1">
    <citation type="submission" date="2020-10" db="EMBL/GenBank/DDBJ databases">
        <title>Aquamicrobium zhengzhouensis sp. nov., a exopolysaccharide producing bacterium isolated from farmland soil.</title>
        <authorList>
            <person name="Wang X."/>
        </authorList>
    </citation>
    <scope>NUCLEOTIDE SEQUENCE [LARGE SCALE GENOMIC DNA]</scope>
    <source>
        <strain evidence="4">cd-1</strain>
    </source>
</reference>
<dbReference type="InterPro" id="IPR002364">
    <property type="entry name" value="Quin_OxRdtase/zeta-crystal_CS"/>
</dbReference>
<dbReference type="InterPro" id="IPR050700">
    <property type="entry name" value="YIM1/Zinc_Alcohol_DH_Fams"/>
</dbReference>